<name>A0ABW3SAS6_9BACL</name>
<evidence type="ECO:0000313" key="4">
    <source>
        <dbReference type="Proteomes" id="UP001597211"/>
    </source>
</evidence>
<dbReference type="Proteomes" id="UP001597211">
    <property type="component" value="Unassembled WGS sequence"/>
</dbReference>
<protein>
    <submittedName>
        <fullName evidence="3">Transglutaminase family protein</fullName>
    </submittedName>
</protein>
<comment type="caution">
    <text evidence="3">The sequence shown here is derived from an EMBL/GenBank/DDBJ whole genome shotgun (WGS) entry which is preliminary data.</text>
</comment>
<feature type="chain" id="PRO_5046125848" evidence="1">
    <location>
        <begin position="21"/>
        <end position="268"/>
    </location>
</feature>
<evidence type="ECO:0000256" key="1">
    <source>
        <dbReference type="SAM" id="SignalP"/>
    </source>
</evidence>
<dbReference type="PANTHER" id="PTHR33490">
    <property type="entry name" value="BLR5614 PROTEIN-RELATED"/>
    <property type="match status" value="1"/>
</dbReference>
<dbReference type="Gene3D" id="3.10.620.30">
    <property type="match status" value="1"/>
</dbReference>
<evidence type="ECO:0000259" key="2">
    <source>
        <dbReference type="SMART" id="SM00460"/>
    </source>
</evidence>
<feature type="domain" description="Transglutaminase-like" evidence="2">
    <location>
        <begin position="184"/>
        <end position="242"/>
    </location>
</feature>
<gene>
    <name evidence="3" type="ORF">ACFQ2Z_06770</name>
</gene>
<dbReference type="SMART" id="SM00460">
    <property type="entry name" value="TGc"/>
    <property type="match status" value="1"/>
</dbReference>
<accession>A0ABW3SAS6</accession>
<keyword evidence="4" id="KW-1185">Reference proteome</keyword>
<dbReference type="Pfam" id="PF01841">
    <property type="entry name" value="Transglut_core"/>
    <property type="match status" value="1"/>
</dbReference>
<sequence>MRKWISVALAILILFGGAGATQVHGSESPGWIDKTRVDQGAIRINYDVKTNIKTKVLIAKGEGKYTYTLTSGPNGVTFPLQMGNGEYTVSLLEQIKGTTYRLVHKGTVKLQLQDEKQVFLHSTQNVNWEPDGRAAKIAYELTQKAVGTEEKVKIIYDYVTSTIKYDDRLAFSATSSYLPDLDRTLTEKKDICYGFSSLFAAMLRSVGIPAKLAMGTSDYVSTYHAWNEVYVNGSWITIDTTADAGWKGTTTAFTMIKDPAKYKTEKVY</sequence>
<dbReference type="RefSeq" id="WP_240268048.1">
    <property type="nucleotide sequence ID" value="NZ_JAKSXN010000007.1"/>
</dbReference>
<evidence type="ECO:0000313" key="3">
    <source>
        <dbReference type="EMBL" id="MFD1181055.1"/>
    </source>
</evidence>
<organism evidence="3 4">
    <name type="scientific">Paenibacillus timonensis</name>
    <dbReference type="NCBI Taxonomy" id="225915"/>
    <lineage>
        <taxon>Bacteria</taxon>
        <taxon>Bacillati</taxon>
        <taxon>Bacillota</taxon>
        <taxon>Bacilli</taxon>
        <taxon>Bacillales</taxon>
        <taxon>Paenibacillaceae</taxon>
        <taxon>Paenibacillus</taxon>
    </lineage>
</organism>
<dbReference type="EMBL" id="JBHTKZ010000008">
    <property type="protein sequence ID" value="MFD1181055.1"/>
    <property type="molecule type" value="Genomic_DNA"/>
</dbReference>
<keyword evidence="1" id="KW-0732">Signal</keyword>
<dbReference type="InterPro" id="IPR002931">
    <property type="entry name" value="Transglutaminase-like"/>
</dbReference>
<feature type="signal peptide" evidence="1">
    <location>
        <begin position="1"/>
        <end position="20"/>
    </location>
</feature>
<reference evidence="4" key="1">
    <citation type="journal article" date="2019" name="Int. J. Syst. Evol. Microbiol.">
        <title>The Global Catalogue of Microorganisms (GCM) 10K type strain sequencing project: providing services to taxonomists for standard genome sequencing and annotation.</title>
        <authorList>
            <consortium name="The Broad Institute Genomics Platform"/>
            <consortium name="The Broad Institute Genome Sequencing Center for Infectious Disease"/>
            <person name="Wu L."/>
            <person name="Ma J."/>
        </authorList>
    </citation>
    <scope>NUCLEOTIDE SEQUENCE [LARGE SCALE GENOMIC DNA]</scope>
    <source>
        <strain evidence="4">CCUG 48216</strain>
    </source>
</reference>
<dbReference type="InterPro" id="IPR038765">
    <property type="entry name" value="Papain-like_cys_pep_sf"/>
</dbReference>
<proteinExistence type="predicted"/>
<dbReference type="SUPFAM" id="SSF54001">
    <property type="entry name" value="Cysteine proteinases"/>
    <property type="match status" value="1"/>
</dbReference>